<dbReference type="AlphaFoldDB" id="A0A0L8I0X0"/>
<protein>
    <submittedName>
        <fullName evidence="1">Uncharacterized protein</fullName>
    </submittedName>
</protein>
<organism evidence="1">
    <name type="scientific">Octopus bimaculoides</name>
    <name type="common">California two-spotted octopus</name>
    <dbReference type="NCBI Taxonomy" id="37653"/>
    <lineage>
        <taxon>Eukaryota</taxon>
        <taxon>Metazoa</taxon>
        <taxon>Spiralia</taxon>
        <taxon>Lophotrochozoa</taxon>
        <taxon>Mollusca</taxon>
        <taxon>Cephalopoda</taxon>
        <taxon>Coleoidea</taxon>
        <taxon>Octopodiformes</taxon>
        <taxon>Octopoda</taxon>
        <taxon>Incirrata</taxon>
        <taxon>Octopodidae</taxon>
        <taxon>Octopus</taxon>
    </lineage>
</organism>
<accession>A0A0L8I0X0</accession>
<name>A0A0L8I0X0_OCTBM</name>
<dbReference type="EMBL" id="KQ416810">
    <property type="protein sequence ID" value="KOF95081.1"/>
    <property type="molecule type" value="Genomic_DNA"/>
</dbReference>
<reference evidence="1" key="1">
    <citation type="submission" date="2015-07" db="EMBL/GenBank/DDBJ databases">
        <title>MeaNS - Measles Nucleotide Surveillance Program.</title>
        <authorList>
            <person name="Tran T."/>
            <person name="Druce J."/>
        </authorList>
    </citation>
    <scope>NUCLEOTIDE SEQUENCE</scope>
    <source>
        <strain evidence="1">UCB-OBI-ISO-001</strain>
        <tissue evidence="1">Gonad</tissue>
    </source>
</reference>
<proteinExistence type="predicted"/>
<sequence>MLKVLKGMGYIYVLYTLVKSFARNVKYVSSYVVCKYVDIGRFFYVLSNCSSDFCSMNWFDVEALPFFIKLIKQIQVPELKIPFSQGISVVSIFKRCSLPFTP</sequence>
<evidence type="ECO:0000313" key="1">
    <source>
        <dbReference type="EMBL" id="KOF95081.1"/>
    </source>
</evidence>
<gene>
    <name evidence="1" type="ORF">OCBIM_22039618mg</name>
</gene>